<keyword evidence="1" id="KW-0812">Transmembrane</keyword>
<dbReference type="EMBL" id="JAATIS010007298">
    <property type="protein sequence ID" value="KAG2458140.1"/>
    <property type="molecule type" value="Genomic_DNA"/>
</dbReference>
<gene>
    <name evidence="2" type="primary">Prlh</name>
    <name evidence="2" type="ORF">GTO96_0018018</name>
</gene>
<evidence type="ECO:0000313" key="2">
    <source>
        <dbReference type="EMBL" id="KAG2458140.1"/>
    </source>
</evidence>
<feature type="transmembrane region" description="Helical" evidence="1">
    <location>
        <begin position="57"/>
        <end position="78"/>
    </location>
</feature>
<dbReference type="InterPro" id="IPR026194">
    <property type="entry name" value="PrRP"/>
</dbReference>
<evidence type="ECO:0000256" key="1">
    <source>
        <dbReference type="SAM" id="Phobius"/>
    </source>
</evidence>
<keyword evidence="1" id="KW-0472">Membrane</keyword>
<organism evidence="2 3">
    <name type="scientific">Polypterus senegalus</name>
    <name type="common">Senegal bichir</name>
    <dbReference type="NCBI Taxonomy" id="55291"/>
    <lineage>
        <taxon>Eukaryota</taxon>
        <taxon>Metazoa</taxon>
        <taxon>Chordata</taxon>
        <taxon>Craniata</taxon>
        <taxon>Vertebrata</taxon>
        <taxon>Euteleostomi</taxon>
        <taxon>Actinopterygii</taxon>
        <taxon>Polypteriformes</taxon>
        <taxon>Polypteridae</taxon>
        <taxon>Polypterus</taxon>
    </lineage>
</organism>
<comment type="caution">
    <text evidence="2">The sequence shown here is derived from an EMBL/GenBank/DDBJ whole genome shotgun (WGS) entry which is preliminary data.</text>
</comment>
<dbReference type="GO" id="GO:0005179">
    <property type="term" value="F:hormone activity"/>
    <property type="evidence" value="ECO:0007669"/>
    <property type="project" value="InterPro"/>
</dbReference>
<feature type="non-terminal residue" evidence="2">
    <location>
        <position position="151"/>
    </location>
</feature>
<sequence>MSQKHKSDASSGDTVKKKKTITIENKVEIIKRSMMQTNVYWCPGGDCSLVSRRAKVAAFYTVMLLLSVSLATAQSQVFKHEIDNRSPEIDPFWYVGRGVRPIGRFGKRQMKMYSNLQPVVNNMELILNRLKNQDIRRLDQTLGEERPDWIP</sequence>
<dbReference type="Pfam" id="PF15172">
    <property type="entry name" value="Prolactin_RP"/>
    <property type="match status" value="1"/>
</dbReference>
<feature type="non-terminal residue" evidence="2">
    <location>
        <position position="1"/>
    </location>
</feature>
<reference evidence="2 3" key="1">
    <citation type="journal article" date="2021" name="Cell">
        <title>Tracing the genetic footprints of vertebrate landing in non-teleost ray-finned fishes.</title>
        <authorList>
            <person name="Bi X."/>
            <person name="Wang K."/>
            <person name="Yang L."/>
            <person name="Pan H."/>
            <person name="Jiang H."/>
            <person name="Wei Q."/>
            <person name="Fang M."/>
            <person name="Yu H."/>
            <person name="Zhu C."/>
            <person name="Cai Y."/>
            <person name="He Y."/>
            <person name="Gan X."/>
            <person name="Zeng H."/>
            <person name="Yu D."/>
            <person name="Zhu Y."/>
            <person name="Jiang H."/>
            <person name="Qiu Q."/>
            <person name="Yang H."/>
            <person name="Zhang Y.E."/>
            <person name="Wang W."/>
            <person name="Zhu M."/>
            <person name="He S."/>
            <person name="Zhang G."/>
        </authorList>
    </citation>
    <scope>NUCLEOTIDE SEQUENCE [LARGE SCALE GENOMIC DNA]</scope>
    <source>
        <strain evidence="2">Bchr_013</strain>
    </source>
</reference>
<dbReference type="PANTHER" id="PTHR17206:SF0">
    <property type="entry name" value="PRRP PROTEIN"/>
    <property type="match status" value="1"/>
</dbReference>
<evidence type="ECO:0000313" key="3">
    <source>
        <dbReference type="Proteomes" id="UP000886611"/>
    </source>
</evidence>
<name>A0A8X7WYZ9_POLSE</name>
<protein>
    <submittedName>
        <fullName evidence="2">PRRP protein</fullName>
    </submittedName>
</protein>
<keyword evidence="3" id="KW-1185">Reference proteome</keyword>
<dbReference type="PANTHER" id="PTHR17206">
    <property type="entry name" value="PROLACTIN-RELEASING PEPTIDE"/>
    <property type="match status" value="1"/>
</dbReference>
<dbReference type="Proteomes" id="UP000886611">
    <property type="component" value="Unassembled WGS sequence"/>
</dbReference>
<proteinExistence type="predicted"/>
<accession>A0A8X7WYZ9</accession>
<dbReference type="AlphaFoldDB" id="A0A8X7WYZ9"/>
<keyword evidence="1" id="KW-1133">Transmembrane helix</keyword>